<dbReference type="EMBL" id="CP002955">
    <property type="protein sequence ID" value="AEL27178.1"/>
    <property type="molecule type" value="Genomic_DNA"/>
</dbReference>
<name>G0IXI9_CYCMS</name>
<dbReference type="Proteomes" id="UP000001635">
    <property type="component" value="Chromosome"/>
</dbReference>
<protein>
    <recommendedName>
        <fullName evidence="3">Addiction module toxin, RelE/StbE family</fullName>
    </recommendedName>
</protein>
<dbReference type="KEGG" id="cmr:Cycma_3458"/>
<evidence type="ECO:0000313" key="1">
    <source>
        <dbReference type="EMBL" id="AEL27178.1"/>
    </source>
</evidence>
<reference evidence="2" key="1">
    <citation type="submission" date="2011-07" db="EMBL/GenBank/DDBJ databases">
        <title>The complete genome of Cyclobacterium marinum DSM 745.</title>
        <authorList>
            <person name="Lucas S."/>
            <person name="Han J."/>
            <person name="Lapidus A."/>
            <person name="Bruce D."/>
            <person name="Goodwin L."/>
            <person name="Pitluck S."/>
            <person name="Peters L."/>
            <person name="Kyrpides N."/>
            <person name="Mavromatis K."/>
            <person name="Ivanova N."/>
            <person name="Ovchinnikova G."/>
            <person name="Chertkov O."/>
            <person name="Detter J.C."/>
            <person name="Tapia R."/>
            <person name="Han C."/>
            <person name="Land M."/>
            <person name="Hauser L."/>
            <person name="Markowitz V."/>
            <person name="Cheng J.-F."/>
            <person name="Hugenholtz P."/>
            <person name="Woyke T."/>
            <person name="Wu D."/>
            <person name="Tindall B."/>
            <person name="Schuetze A."/>
            <person name="Brambilla E."/>
            <person name="Klenk H.-P."/>
            <person name="Eisen J.A."/>
        </authorList>
    </citation>
    <scope>NUCLEOTIDE SEQUENCE [LARGE SCALE GENOMIC DNA]</scope>
    <source>
        <strain evidence="2">ATCC 25205 / DSM 745 / LMG 13164 / NCIMB 1802</strain>
    </source>
</reference>
<proteinExistence type="predicted"/>
<dbReference type="eggNOG" id="COG4680">
    <property type="taxonomic scope" value="Bacteria"/>
</dbReference>
<sequence>MPGTNFIYTQLLRETCLYTIVGNKLKNKPYYQIGNFFIILGTNKYNVRVIAKRTLRDFWEKHADCEEQLKSWYRETEKSEWKNINELKNDYPSASILKDNPIVYNIKGNNYQLIVKFNFEYQICWIRFIGTHAEYDKIDANNI</sequence>
<dbReference type="GO" id="GO:0003723">
    <property type="term" value="F:RNA binding"/>
    <property type="evidence" value="ECO:0007669"/>
    <property type="project" value="InterPro"/>
</dbReference>
<evidence type="ECO:0000313" key="2">
    <source>
        <dbReference type="Proteomes" id="UP000001635"/>
    </source>
</evidence>
<keyword evidence="2" id="KW-1185">Reference proteome</keyword>
<dbReference type="AlphaFoldDB" id="G0IXI9"/>
<dbReference type="GO" id="GO:0110001">
    <property type="term" value="C:toxin-antitoxin complex"/>
    <property type="evidence" value="ECO:0007669"/>
    <property type="project" value="InterPro"/>
</dbReference>
<organism evidence="1 2">
    <name type="scientific">Cyclobacterium marinum (strain ATCC 25205 / DSM 745 / LMG 13164 / NCIMB 1802)</name>
    <name type="common">Flectobacillus marinus</name>
    <dbReference type="NCBI Taxonomy" id="880070"/>
    <lineage>
        <taxon>Bacteria</taxon>
        <taxon>Pseudomonadati</taxon>
        <taxon>Bacteroidota</taxon>
        <taxon>Cytophagia</taxon>
        <taxon>Cytophagales</taxon>
        <taxon>Cyclobacteriaceae</taxon>
        <taxon>Cyclobacterium</taxon>
    </lineage>
</organism>
<accession>G0IXI9</accession>
<dbReference type="InterPro" id="IPR018669">
    <property type="entry name" value="Toxin_HigB"/>
</dbReference>
<gene>
    <name evidence="1" type="ordered locus">Cycma_3458</name>
</gene>
<evidence type="ECO:0008006" key="3">
    <source>
        <dbReference type="Google" id="ProtNLM"/>
    </source>
</evidence>
<dbReference type="HOGENOM" id="CLU_1802939_0_0_10"/>
<dbReference type="GO" id="GO:0004519">
    <property type="term" value="F:endonuclease activity"/>
    <property type="evidence" value="ECO:0007669"/>
    <property type="project" value="InterPro"/>
</dbReference>
<dbReference type="STRING" id="880070.Cycma_3458"/>
<dbReference type="Pfam" id="PF09907">
    <property type="entry name" value="HigB_toxin"/>
    <property type="match status" value="1"/>
</dbReference>